<dbReference type="InterPro" id="IPR019289">
    <property type="entry name" value="Phage_tail_E/E"/>
</dbReference>
<dbReference type="EMBL" id="JBHUFP010000005">
    <property type="protein sequence ID" value="MFD1805564.1"/>
    <property type="molecule type" value="Genomic_DNA"/>
</dbReference>
<dbReference type="Pfam" id="PF10109">
    <property type="entry name" value="Phage_TAC_7"/>
    <property type="match status" value="1"/>
</dbReference>
<gene>
    <name evidence="1" type="ORF">ACFSAV_04110</name>
</gene>
<organism evidence="1 2">
    <name type="scientific">Pasteurella oralis</name>
    <dbReference type="NCBI Taxonomy" id="1071947"/>
    <lineage>
        <taxon>Bacteria</taxon>
        <taxon>Pseudomonadati</taxon>
        <taxon>Pseudomonadota</taxon>
        <taxon>Gammaproteobacteria</taxon>
        <taxon>Pasteurellales</taxon>
        <taxon>Pasteurellaceae</taxon>
        <taxon>Pasteurella</taxon>
    </lineage>
</organism>
<comment type="caution">
    <text evidence="1">The sequence shown here is derived from an EMBL/GenBank/DDBJ whole genome shotgun (WGS) entry which is preliminary data.</text>
</comment>
<dbReference type="RefSeq" id="WP_379096510.1">
    <property type="nucleotide sequence ID" value="NZ_JBHUFP010000005.1"/>
</dbReference>
<sequence>MAKLELQSYRTISLAFPIKNGEGKEIKDLKIRRAKVSDVKQMGNYNGSDAEKEIYMLSLLTDLVPEDFDAMDIVDYAKIQNALMDMQKGK</sequence>
<keyword evidence="2" id="KW-1185">Reference proteome</keyword>
<dbReference type="Proteomes" id="UP001597420">
    <property type="component" value="Unassembled WGS sequence"/>
</dbReference>
<evidence type="ECO:0000313" key="1">
    <source>
        <dbReference type="EMBL" id="MFD1805564.1"/>
    </source>
</evidence>
<protein>
    <submittedName>
        <fullName evidence="1">Phage tail assembly protein</fullName>
    </submittedName>
</protein>
<proteinExistence type="predicted"/>
<name>A0ABW4NSF6_9PAST</name>
<evidence type="ECO:0000313" key="2">
    <source>
        <dbReference type="Proteomes" id="UP001597420"/>
    </source>
</evidence>
<reference evidence="2" key="1">
    <citation type="journal article" date="2019" name="Int. J. Syst. Evol. Microbiol.">
        <title>The Global Catalogue of Microorganisms (GCM) 10K type strain sequencing project: providing services to taxonomists for standard genome sequencing and annotation.</title>
        <authorList>
            <consortium name="The Broad Institute Genomics Platform"/>
            <consortium name="The Broad Institute Genome Sequencing Center for Infectious Disease"/>
            <person name="Wu L."/>
            <person name="Ma J."/>
        </authorList>
    </citation>
    <scope>NUCLEOTIDE SEQUENCE [LARGE SCALE GENOMIC DNA]</scope>
    <source>
        <strain evidence="2">CCM 7950</strain>
    </source>
</reference>
<accession>A0ABW4NSF6</accession>